<comment type="caution">
    <text evidence="2">The sequence shown here is derived from an EMBL/GenBank/DDBJ whole genome shotgun (WGS) entry which is preliminary data.</text>
</comment>
<evidence type="ECO:0000313" key="3">
    <source>
        <dbReference type="Proteomes" id="UP001234787"/>
    </source>
</evidence>
<dbReference type="EMBL" id="BSEH01000693">
    <property type="protein sequence ID" value="GLJ59093.1"/>
    <property type="molecule type" value="Genomic_DNA"/>
</dbReference>
<accession>A0AAD3RRU5</accession>
<proteinExistence type="predicted"/>
<evidence type="ECO:0000256" key="1">
    <source>
        <dbReference type="SAM" id="MobiDB-lite"/>
    </source>
</evidence>
<name>A0AAD3RRU5_CRYJA</name>
<reference evidence="2" key="1">
    <citation type="submission" date="2022-12" db="EMBL/GenBank/DDBJ databases">
        <title>Chromosome-Level Genome Assembly of Japanese Cedar (Cryptomeriajaponica D. Don).</title>
        <authorList>
            <person name="Fujino T."/>
            <person name="Yamaguchi K."/>
            <person name="Yokoyama T."/>
            <person name="Hamanaka T."/>
            <person name="Harazono Y."/>
            <person name="Kamada H."/>
            <person name="Kobayashi W."/>
            <person name="Ujino-Ihara T."/>
            <person name="Uchiyama K."/>
            <person name="Matsumoto A."/>
            <person name="Izuno A."/>
            <person name="Tsumura Y."/>
            <person name="Toyoda A."/>
            <person name="Shigenobu S."/>
            <person name="Moriguchi Y."/>
            <person name="Ueno S."/>
            <person name="Kasahara M."/>
        </authorList>
    </citation>
    <scope>NUCLEOTIDE SEQUENCE</scope>
</reference>
<dbReference type="AlphaFoldDB" id="A0AAD3RRU5"/>
<gene>
    <name evidence="2" type="ORF">SUGI_1492380</name>
</gene>
<protein>
    <submittedName>
        <fullName evidence="2">Uncharacterized protein</fullName>
    </submittedName>
</protein>
<evidence type="ECO:0000313" key="2">
    <source>
        <dbReference type="EMBL" id="GLJ59093.1"/>
    </source>
</evidence>
<feature type="region of interest" description="Disordered" evidence="1">
    <location>
        <begin position="87"/>
        <end position="110"/>
    </location>
</feature>
<dbReference type="Proteomes" id="UP001234787">
    <property type="component" value="Unassembled WGS sequence"/>
</dbReference>
<keyword evidence="3" id="KW-1185">Reference proteome</keyword>
<organism evidence="2 3">
    <name type="scientific">Cryptomeria japonica</name>
    <name type="common">Japanese cedar</name>
    <name type="synonym">Cupressus japonica</name>
    <dbReference type="NCBI Taxonomy" id="3369"/>
    <lineage>
        <taxon>Eukaryota</taxon>
        <taxon>Viridiplantae</taxon>
        <taxon>Streptophyta</taxon>
        <taxon>Embryophyta</taxon>
        <taxon>Tracheophyta</taxon>
        <taxon>Spermatophyta</taxon>
        <taxon>Pinopsida</taxon>
        <taxon>Pinidae</taxon>
        <taxon>Conifers II</taxon>
        <taxon>Cupressales</taxon>
        <taxon>Cupressaceae</taxon>
        <taxon>Cryptomeria</taxon>
    </lineage>
</organism>
<sequence>MVLINVPRKKSIHVSYLIMLDTRACSLQVIASARGIPPVIPGFLYYSVERRCGFRILIEYKGEICNMQKYGMEGNVRGSMQLRSSRWFGKRKQKKGTNCSTQGTREKKVR</sequence>